<dbReference type="AlphaFoldDB" id="A0A7C2NYE5"/>
<protein>
    <recommendedName>
        <fullName evidence="4">Leucine-binding protein domain-containing protein</fullName>
    </recommendedName>
</protein>
<dbReference type="Pfam" id="PF13458">
    <property type="entry name" value="Peripla_BP_6"/>
    <property type="match status" value="1"/>
</dbReference>
<comment type="similarity">
    <text evidence="1">Belongs to the leucine-binding protein family.</text>
</comment>
<dbReference type="InterPro" id="IPR028081">
    <property type="entry name" value="Leu-bd"/>
</dbReference>
<comment type="caution">
    <text evidence="5">The sequence shown here is derived from an EMBL/GenBank/DDBJ whole genome shotgun (WGS) entry which is preliminary data.</text>
</comment>
<dbReference type="InterPro" id="IPR051010">
    <property type="entry name" value="BCAA_transport"/>
</dbReference>
<evidence type="ECO:0000313" key="5">
    <source>
        <dbReference type="EMBL" id="HEN27370.1"/>
    </source>
</evidence>
<dbReference type="InterPro" id="IPR028082">
    <property type="entry name" value="Peripla_BP_I"/>
</dbReference>
<keyword evidence="3" id="KW-0812">Transmembrane</keyword>
<gene>
    <name evidence="5" type="ORF">ENQ77_01625</name>
</gene>
<name>A0A7C2NYE5_UNCW3</name>
<dbReference type="EMBL" id="DSOL01000042">
    <property type="protein sequence ID" value="HEN27370.1"/>
    <property type="molecule type" value="Genomic_DNA"/>
</dbReference>
<dbReference type="Gene3D" id="3.40.50.2300">
    <property type="match status" value="1"/>
</dbReference>
<keyword evidence="3" id="KW-1133">Transmembrane helix</keyword>
<feature type="domain" description="Leucine-binding protein" evidence="4">
    <location>
        <begin position="32"/>
        <end position="143"/>
    </location>
</feature>
<dbReference type="SUPFAM" id="SSF53822">
    <property type="entry name" value="Periplasmic binding protein-like I"/>
    <property type="match status" value="1"/>
</dbReference>
<accession>A0A7C2NYE5</accession>
<feature type="transmembrane region" description="Helical" evidence="3">
    <location>
        <begin position="7"/>
        <end position="25"/>
    </location>
</feature>
<organism evidence="5">
    <name type="scientific">candidate division WOR-3 bacterium</name>
    <dbReference type="NCBI Taxonomy" id="2052148"/>
    <lineage>
        <taxon>Bacteria</taxon>
        <taxon>Bacteria division WOR-3</taxon>
    </lineage>
</organism>
<evidence type="ECO:0000256" key="2">
    <source>
        <dbReference type="ARBA" id="ARBA00022729"/>
    </source>
</evidence>
<reference evidence="5" key="1">
    <citation type="journal article" date="2020" name="mSystems">
        <title>Genome- and Community-Level Interaction Insights into Carbon Utilization and Element Cycling Functions of Hydrothermarchaeota in Hydrothermal Sediment.</title>
        <authorList>
            <person name="Zhou Z."/>
            <person name="Liu Y."/>
            <person name="Xu W."/>
            <person name="Pan J."/>
            <person name="Luo Z.H."/>
            <person name="Li M."/>
        </authorList>
    </citation>
    <scope>NUCLEOTIDE SEQUENCE [LARGE SCALE GENOMIC DNA]</scope>
    <source>
        <strain evidence="5">SpSt-34</strain>
    </source>
</reference>
<dbReference type="PANTHER" id="PTHR30483">
    <property type="entry name" value="LEUCINE-SPECIFIC-BINDING PROTEIN"/>
    <property type="match status" value="1"/>
</dbReference>
<keyword evidence="3" id="KW-0472">Membrane</keyword>
<evidence type="ECO:0000256" key="3">
    <source>
        <dbReference type="SAM" id="Phobius"/>
    </source>
</evidence>
<evidence type="ECO:0000259" key="4">
    <source>
        <dbReference type="Pfam" id="PF13458"/>
    </source>
</evidence>
<proteinExistence type="inferred from homology"/>
<evidence type="ECO:0000256" key="1">
    <source>
        <dbReference type="ARBA" id="ARBA00010062"/>
    </source>
</evidence>
<keyword evidence="2" id="KW-0732">Signal</keyword>
<sequence length="195" mass="21277">MRNINKLLLEIVLIIFCVCPILGYGQQAPEAIMVGAPLPLTGMYAGFGEGALFGIKAAVDDINKLGGVYVKEYGKRIPIKLIVVNNESDPMKGGSLAEDLIVRSRVHFLVSGDQPPPMHAGVATVSDRYKVPYVTCSGPLEPWSEMRTKGKWEYSWATGLFAIATPAPQGDFRAKPGYTIVDTWAEMLKLYGDIN</sequence>